<evidence type="ECO:0000313" key="10">
    <source>
        <dbReference type="Proteomes" id="UP000614200"/>
    </source>
</evidence>
<proteinExistence type="inferred from homology"/>
<evidence type="ECO:0000259" key="8">
    <source>
        <dbReference type="PROSITE" id="PS50928"/>
    </source>
</evidence>
<feature type="transmembrane region" description="Helical" evidence="7">
    <location>
        <begin position="137"/>
        <end position="158"/>
    </location>
</feature>
<organism evidence="9 10">
    <name type="scientific">Fusibacter ferrireducens</name>
    <dbReference type="NCBI Taxonomy" id="2785058"/>
    <lineage>
        <taxon>Bacteria</taxon>
        <taxon>Bacillati</taxon>
        <taxon>Bacillota</taxon>
        <taxon>Clostridia</taxon>
        <taxon>Eubacteriales</taxon>
        <taxon>Eubacteriales Family XII. Incertae Sedis</taxon>
        <taxon>Fusibacter</taxon>
    </lineage>
</organism>
<comment type="caution">
    <text evidence="9">The sequence shown here is derived from an EMBL/GenBank/DDBJ whole genome shotgun (WGS) entry which is preliminary data.</text>
</comment>
<sequence length="309" mass="34263">MLKYSLKRIVKLIPVLIAITLIVFTLMYLTPGDPALQKLTSQGGEVTPELLSEVRHEMGLDRPFIIRYSSWVLNVLQGDLGNAYTDDQPVVPKLMKALGYTASLAIACTLFSVIIAVPLGVYTAIKKDSLFDNIIRIFTFTGNAMPNFLIALLLMFLFCIKIRAFPVIATASLKGMFLPTLALSIPMISRFARQTRADVMSQLSEEYVIGMHARGVKERVILFRNVLHNSAGSIITIVSLQIRVLIGGSVVTEMIFRWPGIGNLMMNSITARDFPVVQGAVLILATLQILVNLLTDLSYFLIDKRISLE</sequence>
<evidence type="ECO:0000256" key="6">
    <source>
        <dbReference type="ARBA" id="ARBA00023136"/>
    </source>
</evidence>
<feature type="domain" description="ABC transmembrane type-1" evidence="8">
    <location>
        <begin position="98"/>
        <end position="295"/>
    </location>
</feature>
<evidence type="ECO:0000256" key="7">
    <source>
        <dbReference type="RuleBase" id="RU363032"/>
    </source>
</evidence>
<dbReference type="InterPro" id="IPR035906">
    <property type="entry name" value="MetI-like_sf"/>
</dbReference>
<keyword evidence="5 7" id="KW-1133">Transmembrane helix</keyword>
<keyword evidence="6 7" id="KW-0472">Membrane</keyword>
<keyword evidence="10" id="KW-1185">Reference proteome</keyword>
<comment type="subcellular location">
    <subcellularLocation>
        <location evidence="1 7">Cell membrane</location>
        <topology evidence="1 7">Multi-pass membrane protein</topology>
    </subcellularLocation>
</comment>
<evidence type="ECO:0000256" key="3">
    <source>
        <dbReference type="ARBA" id="ARBA00022475"/>
    </source>
</evidence>
<accession>A0ABR9ZZH4</accession>
<dbReference type="SUPFAM" id="SSF161098">
    <property type="entry name" value="MetI-like"/>
    <property type="match status" value="1"/>
</dbReference>
<gene>
    <name evidence="9" type="ORF">ISU02_18090</name>
</gene>
<feature type="transmembrane region" description="Helical" evidence="7">
    <location>
        <begin position="164"/>
        <end position="188"/>
    </location>
</feature>
<name>A0ABR9ZZH4_9FIRM</name>
<feature type="transmembrane region" description="Helical" evidence="7">
    <location>
        <begin position="12"/>
        <end position="30"/>
    </location>
</feature>
<keyword evidence="3" id="KW-1003">Cell membrane</keyword>
<dbReference type="PANTHER" id="PTHR43163">
    <property type="entry name" value="DIPEPTIDE TRANSPORT SYSTEM PERMEASE PROTEIN DPPB-RELATED"/>
    <property type="match status" value="1"/>
</dbReference>
<dbReference type="InterPro" id="IPR045621">
    <property type="entry name" value="BPD_transp_1_N"/>
</dbReference>
<evidence type="ECO:0000256" key="1">
    <source>
        <dbReference type="ARBA" id="ARBA00004651"/>
    </source>
</evidence>
<dbReference type="PANTHER" id="PTHR43163:SF6">
    <property type="entry name" value="DIPEPTIDE TRANSPORT SYSTEM PERMEASE PROTEIN DPPB-RELATED"/>
    <property type="match status" value="1"/>
</dbReference>
<dbReference type="Gene3D" id="1.10.3720.10">
    <property type="entry name" value="MetI-like"/>
    <property type="match status" value="1"/>
</dbReference>
<dbReference type="EMBL" id="JADKNH010000012">
    <property type="protein sequence ID" value="MBF4695014.1"/>
    <property type="molecule type" value="Genomic_DNA"/>
</dbReference>
<keyword evidence="2 7" id="KW-0813">Transport</keyword>
<feature type="transmembrane region" description="Helical" evidence="7">
    <location>
        <begin position="97"/>
        <end position="125"/>
    </location>
</feature>
<dbReference type="InterPro" id="IPR000515">
    <property type="entry name" value="MetI-like"/>
</dbReference>
<reference evidence="9 10" key="1">
    <citation type="submission" date="2020-11" db="EMBL/GenBank/DDBJ databases">
        <title>Fusibacter basophilias sp. nov.</title>
        <authorList>
            <person name="Qiu D."/>
        </authorList>
    </citation>
    <scope>NUCLEOTIDE SEQUENCE [LARGE SCALE GENOMIC DNA]</scope>
    <source>
        <strain evidence="9 10">Q10-2</strain>
    </source>
</reference>
<dbReference type="Pfam" id="PF19300">
    <property type="entry name" value="BPD_transp_1_N"/>
    <property type="match status" value="1"/>
</dbReference>
<protein>
    <submittedName>
        <fullName evidence="9">ABC transporter permease</fullName>
    </submittedName>
</protein>
<dbReference type="Proteomes" id="UP000614200">
    <property type="component" value="Unassembled WGS sequence"/>
</dbReference>
<keyword evidence="4 7" id="KW-0812">Transmembrane</keyword>
<comment type="similarity">
    <text evidence="7">Belongs to the binding-protein-dependent transport system permease family.</text>
</comment>
<evidence type="ECO:0000256" key="5">
    <source>
        <dbReference type="ARBA" id="ARBA00022989"/>
    </source>
</evidence>
<feature type="transmembrane region" description="Helical" evidence="7">
    <location>
        <begin position="276"/>
        <end position="302"/>
    </location>
</feature>
<dbReference type="PROSITE" id="PS50928">
    <property type="entry name" value="ABC_TM1"/>
    <property type="match status" value="1"/>
</dbReference>
<dbReference type="Pfam" id="PF00528">
    <property type="entry name" value="BPD_transp_1"/>
    <property type="match status" value="1"/>
</dbReference>
<evidence type="ECO:0000256" key="4">
    <source>
        <dbReference type="ARBA" id="ARBA00022692"/>
    </source>
</evidence>
<evidence type="ECO:0000256" key="2">
    <source>
        <dbReference type="ARBA" id="ARBA00022448"/>
    </source>
</evidence>
<feature type="transmembrane region" description="Helical" evidence="7">
    <location>
        <begin position="234"/>
        <end position="256"/>
    </location>
</feature>
<dbReference type="CDD" id="cd06261">
    <property type="entry name" value="TM_PBP2"/>
    <property type="match status" value="1"/>
</dbReference>
<evidence type="ECO:0000313" key="9">
    <source>
        <dbReference type="EMBL" id="MBF4695014.1"/>
    </source>
</evidence>